<accession>A0A2G3AJ76</accession>
<evidence type="ECO:0000313" key="4">
    <source>
        <dbReference type="Proteomes" id="UP000222542"/>
    </source>
</evidence>
<dbReference type="EMBL" id="AYRZ02000001">
    <property type="protein sequence ID" value="PHT94297.1"/>
    <property type="molecule type" value="Genomic_DNA"/>
</dbReference>
<proteinExistence type="predicted"/>
<evidence type="ECO:0000256" key="1">
    <source>
        <dbReference type="ARBA" id="ARBA00022737"/>
    </source>
</evidence>
<keyword evidence="4" id="KW-1185">Reference proteome</keyword>
<protein>
    <recommendedName>
        <fullName evidence="2">ACT domain-containing protein ACR</fullName>
    </recommendedName>
    <alternativeName>
        <fullName evidence="2">Protein ACT DOMAIN REPEATS</fullName>
    </alternativeName>
</protein>
<dbReference type="PANTHER" id="PTHR31096">
    <property type="entry name" value="ACT DOMAIN-CONTAINING PROTEIN ACR4-RELATED"/>
    <property type="match status" value="1"/>
</dbReference>
<dbReference type="Proteomes" id="UP000222542">
    <property type="component" value="Unassembled WGS sequence"/>
</dbReference>
<organism evidence="3 4">
    <name type="scientific">Capsicum annuum</name>
    <name type="common">Capsicum pepper</name>
    <dbReference type="NCBI Taxonomy" id="4072"/>
    <lineage>
        <taxon>Eukaryota</taxon>
        <taxon>Viridiplantae</taxon>
        <taxon>Streptophyta</taxon>
        <taxon>Embryophyta</taxon>
        <taxon>Tracheophyta</taxon>
        <taxon>Spermatophyta</taxon>
        <taxon>Magnoliopsida</taxon>
        <taxon>eudicotyledons</taxon>
        <taxon>Gunneridae</taxon>
        <taxon>Pentapetalae</taxon>
        <taxon>asterids</taxon>
        <taxon>lamiids</taxon>
        <taxon>Solanales</taxon>
        <taxon>Solanaceae</taxon>
        <taxon>Solanoideae</taxon>
        <taxon>Capsiceae</taxon>
        <taxon>Capsicum</taxon>
    </lineage>
</organism>
<comment type="caution">
    <text evidence="3">The sequence shown here is derived from an EMBL/GenBank/DDBJ whole genome shotgun (WGS) entry which is preliminary data.</text>
</comment>
<keyword evidence="1 2" id="KW-0677">Repeat</keyword>
<sequence length="148" mass="17341">MAADRDYEQWYSCGYDSSEDDVAERQKKGYNSREVKIENCKEKGYSIVTVRSKDRPKLLFDTICTLVYLQYVFFHASISSFESIAFQKYYVRHQNGWTFESKSEKSRMTQNIKAATERIAGCYYSKRVGLLADVTRVFREKELSISRA</sequence>
<dbReference type="OMA" id="NESKEDC"/>
<evidence type="ECO:0000313" key="3">
    <source>
        <dbReference type="EMBL" id="PHT94297.1"/>
    </source>
</evidence>
<comment type="function">
    <text evidence="2">Binds amino acids.</text>
</comment>
<dbReference type="Gramene" id="PHT94297">
    <property type="protein sequence ID" value="PHT94297"/>
    <property type="gene ID" value="T459_02179"/>
</dbReference>
<evidence type="ECO:0000256" key="2">
    <source>
        <dbReference type="RuleBase" id="RU369043"/>
    </source>
</evidence>
<gene>
    <name evidence="3" type="ORF">T459_02179</name>
</gene>
<dbReference type="GO" id="GO:0016597">
    <property type="term" value="F:amino acid binding"/>
    <property type="evidence" value="ECO:0007669"/>
    <property type="project" value="UniProtKB-UniRule"/>
</dbReference>
<dbReference type="AlphaFoldDB" id="A0A2G3AJ76"/>
<dbReference type="PANTHER" id="PTHR31096:SF7">
    <property type="entry name" value="ACT DOMAIN-CONTAINING PROTEIN ACR1"/>
    <property type="match status" value="1"/>
</dbReference>
<reference evidence="3 4" key="2">
    <citation type="journal article" date="2017" name="Genome Biol.">
        <title>New reference genome sequences of hot pepper reveal the massive evolution of plant disease-resistance genes by retroduplication.</title>
        <authorList>
            <person name="Kim S."/>
            <person name="Park J."/>
            <person name="Yeom S.I."/>
            <person name="Kim Y.M."/>
            <person name="Seo E."/>
            <person name="Kim K.T."/>
            <person name="Kim M.S."/>
            <person name="Lee J.M."/>
            <person name="Cheong K."/>
            <person name="Shin H.S."/>
            <person name="Kim S.B."/>
            <person name="Han K."/>
            <person name="Lee J."/>
            <person name="Park M."/>
            <person name="Lee H.A."/>
            <person name="Lee H.Y."/>
            <person name="Lee Y."/>
            <person name="Oh S."/>
            <person name="Lee J.H."/>
            <person name="Choi E."/>
            <person name="Choi E."/>
            <person name="Lee S.E."/>
            <person name="Jeon J."/>
            <person name="Kim H."/>
            <person name="Choi G."/>
            <person name="Song H."/>
            <person name="Lee J."/>
            <person name="Lee S.C."/>
            <person name="Kwon J.K."/>
            <person name="Lee H.Y."/>
            <person name="Koo N."/>
            <person name="Hong Y."/>
            <person name="Kim R.W."/>
            <person name="Kang W.H."/>
            <person name="Huh J.H."/>
            <person name="Kang B.C."/>
            <person name="Yang T.J."/>
            <person name="Lee Y.H."/>
            <person name="Bennetzen J.L."/>
            <person name="Choi D."/>
        </authorList>
    </citation>
    <scope>NUCLEOTIDE SEQUENCE [LARGE SCALE GENOMIC DNA]</scope>
    <source>
        <strain evidence="4">cv. CM334</strain>
    </source>
</reference>
<name>A0A2G3AJ76_CAPAN</name>
<reference evidence="3 4" key="1">
    <citation type="journal article" date="2014" name="Nat. Genet.">
        <title>Genome sequence of the hot pepper provides insights into the evolution of pungency in Capsicum species.</title>
        <authorList>
            <person name="Kim S."/>
            <person name="Park M."/>
            <person name="Yeom S.I."/>
            <person name="Kim Y.M."/>
            <person name="Lee J.M."/>
            <person name="Lee H.A."/>
            <person name="Seo E."/>
            <person name="Choi J."/>
            <person name="Cheong K."/>
            <person name="Kim K.T."/>
            <person name="Jung K."/>
            <person name="Lee G.W."/>
            <person name="Oh S.K."/>
            <person name="Bae C."/>
            <person name="Kim S.B."/>
            <person name="Lee H.Y."/>
            <person name="Kim S.Y."/>
            <person name="Kim M.S."/>
            <person name="Kang B.C."/>
            <person name="Jo Y.D."/>
            <person name="Yang H.B."/>
            <person name="Jeong H.J."/>
            <person name="Kang W.H."/>
            <person name="Kwon J.K."/>
            <person name="Shin C."/>
            <person name="Lim J.Y."/>
            <person name="Park J.H."/>
            <person name="Huh J.H."/>
            <person name="Kim J.S."/>
            <person name="Kim B.D."/>
            <person name="Cohen O."/>
            <person name="Paran I."/>
            <person name="Suh M.C."/>
            <person name="Lee S.B."/>
            <person name="Kim Y.K."/>
            <person name="Shin Y."/>
            <person name="Noh S.J."/>
            <person name="Park J."/>
            <person name="Seo Y.S."/>
            <person name="Kwon S.Y."/>
            <person name="Kim H.A."/>
            <person name="Park J.M."/>
            <person name="Kim H.J."/>
            <person name="Choi S.B."/>
            <person name="Bosland P.W."/>
            <person name="Reeves G."/>
            <person name="Jo S.H."/>
            <person name="Lee B.W."/>
            <person name="Cho H.T."/>
            <person name="Choi H.S."/>
            <person name="Lee M.S."/>
            <person name="Yu Y."/>
            <person name="Do Choi Y."/>
            <person name="Park B.S."/>
            <person name="van Deynze A."/>
            <person name="Ashrafi H."/>
            <person name="Hill T."/>
            <person name="Kim W.T."/>
            <person name="Pai H.S."/>
            <person name="Ahn H.K."/>
            <person name="Yeam I."/>
            <person name="Giovannoni J.J."/>
            <person name="Rose J.K."/>
            <person name="Sorensen I."/>
            <person name="Lee S.J."/>
            <person name="Kim R.W."/>
            <person name="Choi I.Y."/>
            <person name="Choi B.S."/>
            <person name="Lim J.S."/>
            <person name="Lee Y.H."/>
            <person name="Choi D."/>
        </authorList>
    </citation>
    <scope>NUCLEOTIDE SEQUENCE [LARGE SCALE GENOMIC DNA]</scope>
    <source>
        <strain evidence="4">cv. CM334</strain>
    </source>
</reference>
<dbReference type="InterPro" id="IPR040217">
    <property type="entry name" value="ACR1-12"/>
</dbReference>
<dbReference type="STRING" id="4072.A0A2G3AJ76"/>